<proteinExistence type="predicted"/>
<dbReference type="EMBL" id="FOAZ01000017">
    <property type="protein sequence ID" value="SEM04068.1"/>
    <property type="molecule type" value="Genomic_DNA"/>
</dbReference>
<sequence length="188" mass="17803">MPHPRTALVAAAVLAVAGLSACAGGGPAAAPTGAAVAPVPSLVGSPTASGGSVDGVSASAAPGTPTTATASTPAGAAGTPSSRPGCLGGTVDVTFPGGGDQVRSVCVHVGTRIRITLDARPGAPWRAVVTSAPQVVALLDDTVGAGAVDATARAVAAGTAVLSADTRQHLGAPAEVTTHWQLDVTVVP</sequence>
<gene>
    <name evidence="3" type="ORF">SAMN05414137_11774</name>
</gene>
<dbReference type="RefSeq" id="WP_052438366.1">
    <property type="nucleotide sequence ID" value="NZ_BBPN01000004.1"/>
</dbReference>
<dbReference type="Proteomes" id="UP000183015">
    <property type="component" value="Unassembled WGS sequence"/>
</dbReference>
<reference evidence="4" key="1">
    <citation type="submission" date="2016-10" db="EMBL/GenBank/DDBJ databases">
        <authorList>
            <person name="Varghese N."/>
        </authorList>
    </citation>
    <scope>NUCLEOTIDE SEQUENCE [LARGE SCALE GENOMIC DNA]</scope>
    <source>
        <strain evidence="4">DSM 45096 / BCRC 16803 / CGMCC 4.1857 / CIP 109030 / JCM 12277 / KCTC 19219 / NBRC 100920 / 33214</strain>
    </source>
</reference>
<dbReference type="eggNOG" id="ENOG50306AE">
    <property type="taxonomic scope" value="Bacteria"/>
</dbReference>
<dbReference type="OrthoDB" id="4282484at2"/>
<accession>A0A1H7V5A2</accession>
<keyword evidence="2" id="KW-0732">Signal</keyword>
<feature type="region of interest" description="Disordered" evidence="1">
    <location>
        <begin position="45"/>
        <end position="86"/>
    </location>
</feature>
<feature type="compositionally biased region" description="Low complexity" evidence="1">
    <location>
        <begin position="48"/>
        <end position="82"/>
    </location>
</feature>
<name>A0A1H7V5A2_STRJI</name>
<evidence type="ECO:0008006" key="5">
    <source>
        <dbReference type="Google" id="ProtNLM"/>
    </source>
</evidence>
<feature type="chain" id="PRO_5039552648" description="Secreted protein" evidence="2">
    <location>
        <begin position="24"/>
        <end position="188"/>
    </location>
</feature>
<dbReference type="PROSITE" id="PS51257">
    <property type="entry name" value="PROKAR_LIPOPROTEIN"/>
    <property type="match status" value="1"/>
</dbReference>
<feature type="signal peptide" evidence="2">
    <location>
        <begin position="1"/>
        <end position="23"/>
    </location>
</feature>
<evidence type="ECO:0000256" key="1">
    <source>
        <dbReference type="SAM" id="MobiDB-lite"/>
    </source>
</evidence>
<evidence type="ECO:0000313" key="3">
    <source>
        <dbReference type="EMBL" id="SEM04068.1"/>
    </source>
</evidence>
<evidence type="ECO:0000313" key="4">
    <source>
        <dbReference type="Proteomes" id="UP000183015"/>
    </source>
</evidence>
<evidence type="ECO:0000256" key="2">
    <source>
        <dbReference type="SAM" id="SignalP"/>
    </source>
</evidence>
<protein>
    <recommendedName>
        <fullName evidence="5">Secreted protein</fullName>
    </recommendedName>
</protein>
<dbReference type="AlphaFoldDB" id="A0A1H7V5A2"/>
<keyword evidence="4" id="KW-1185">Reference proteome</keyword>
<organism evidence="3 4">
    <name type="scientific">Streptacidiphilus jiangxiensis</name>
    <dbReference type="NCBI Taxonomy" id="235985"/>
    <lineage>
        <taxon>Bacteria</taxon>
        <taxon>Bacillati</taxon>
        <taxon>Actinomycetota</taxon>
        <taxon>Actinomycetes</taxon>
        <taxon>Kitasatosporales</taxon>
        <taxon>Streptomycetaceae</taxon>
        <taxon>Streptacidiphilus</taxon>
    </lineage>
</organism>